<protein>
    <recommendedName>
        <fullName evidence="2">SAF domain-containing protein</fullName>
    </recommendedName>
</protein>
<dbReference type="AlphaFoldDB" id="A0A7L9QD42"/>
<dbReference type="CDD" id="cd11614">
    <property type="entry name" value="SAF_CpaB_FlgA_like"/>
    <property type="match status" value="1"/>
</dbReference>
<evidence type="ECO:0000256" key="1">
    <source>
        <dbReference type="SAM" id="MobiDB-lite"/>
    </source>
</evidence>
<dbReference type="InterPro" id="IPR013974">
    <property type="entry name" value="SAF"/>
</dbReference>
<dbReference type="SMART" id="SM00858">
    <property type="entry name" value="SAF"/>
    <property type="match status" value="1"/>
</dbReference>
<dbReference type="InterPro" id="IPR017592">
    <property type="entry name" value="Pilus_assmbl_Flp-typ_CpaB"/>
</dbReference>
<evidence type="ECO:0000259" key="2">
    <source>
        <dbReference type="SMART" id="SM00858"/>
    </source>
</evidence>
<reference evidence="3" key="1">
    <citation type="submission" date="2020-09" db="EMBL/GenBank/DDBJ databases">
        <title>A new high-throughput screening method to detect antimicrobial volatiles from metagenomic clone libraries.</title>
        <authorList>
            <person name="Stocker F."/>
            <person name="Obermeier M."/>
            <person name="Resch K."/>
            <person name="Berg G."/>
            <person name="Mueller Bogota C.A."/>
        </authorList>
    </citation>
    <scope>NUCLEOTIDE SEQUENCE</scope>
</reference>
<feature type="region of interest" description="Disordered" evidence="1">
    <location>
        <begin position="232"/>
        <end position="251"/>
    </location>
</feature>
<accession>A0A7L9QD42</accession>
<dbReference type="NCBIfam" id="TIGR03177">
    <property type="entry name" value="pilus_cpaB"/>
    <property type="match status" value="1"/>
</dbReference>
<name>A0A7L9QD42_9ZZZZ</name>
<evidence type="ECO:0000313" key="3">
    <source>
        <dbReference type="EMBL" id="QOL00407.1"/>
    </source>
</evidence>
<dbReference type="Pfam" id="PF16976">
    <property type="entry name" value="RcpC"/>
    <property type="match status" value="1"/>
</dbReference>
<dbReference type="Pfam" id="PF08666">
    <property type="entry name" value="SAF"/>
    <property type="match status" value="1"/>
</dbReference>
<organism evidence="3">
    <name type="scientific">uncultured organism</name>
    <dbReference type="NCBI Taxonomy" id="155900"/>
    <lineage>
        <taxon>unclassified sequences</taxon>
        <taxon>environmental samples</taxon>
    </lineage>
</organism>
<proteinExistence type="predicted"/>
<sequence length="295" mass="31004">MRSRALIFAILAIILAAITVIVSRGGHSGANVTAQAQEQAVPKTYVLVAAKDLPSGLLLHQDDLQWQAWPDEQINDAYLVKGKDDSQSLAGAVVRLHIAKGEPIGDSRVIKPGERGFLAAVLGPGMRATSAPLTAASDVAGLILPGDHVDLILTHPIKDERQPNAPARLVSETILTDLRVVAIDQIVNDTDKKPISGKTATFEVTPKQAEKIELAKMIGNLSLVLRSVANAPPDVDNPHPQPAESSHTWDSEVSPLIQHVEAGPPLPVSVVVLRGAGANAQQGAGAPAAAQPNIR</sequence>
<dbReference type="InterPro" id="IPR031571">
    <property type="entry name" value="RcpC_dom"/>
</dbReference>
<feature type="domain" description="SAF" evidence="2">
    <location>
        <begin position="44"/>
        <end position="110"/>
    </location>
</feature>
<dbReference type="EMBL" id="MW000468">
    <property type="protein sequence ID" value="QOL00407.1"/>
    <property type="molecule type" value="Genomic_DNA"/>
</dbReference>